<dbReference type="EMBL" id="GBXM01030745">
    <property type="protein sequence ID" value="JAH77832.1"/>
    <property type="molecule type" value="Transcribed_RNA"/>
</dbReference>
<proteinExistence type="predicted"/>
<accession>A0A0E9VIE8</accession>
<reference evidence="1" key="2">
    <citation type="journal article" date="2015" name="Fish Shellfish Immunol.">
        <title>Early steps in the European eel (Anguilla anguilla)-Vibrio vulnificus interaction in the gills: Role of the RtxA13 toxin.</title>
        <authorList>
            <person name="Callol A."/>
            <person name="Pajuelo D."/>
            <person name="Ebbesson L."/>
            <person name="Teles M."/>
            <person name="MacKenzie S."/>
            <person name="Amaro C."/>
        </authorList>
    </citation>
    <scope>NUCLEOTIDE SEQUENCE</scope>
</reference>
<organism evidence="1">
    <name type="scientific">Anguilla anguilla</name>
    <name type="common">European freshwater eel</name>
    <name type="synonym">Muraena anguilla</name>
    <dbReference type="NCBI Taxonomy" id="7936"/>
    <lineage>
        <taxon>Eukaryota</taxon>
        <taxon>Metazoa</taxon>
        <taxon>Chordata</taxon>
        <taxon>Craniata</taxon>
        <taxon>Vertebrata</taxon>
        <taxon>Euteleostomi</taxon>
        <taxon>Actinopterygii</taxon>
        <taxon>Neopterygii</taxon>
        <taxon>Teleostei</taxon>
        <taxon>Anguilliformes</taxon>
        <taxon>Anguillidae</taxon>
        <taxon>Anguilla</taxon>
    </lineage>
</organism>
<dbReference type="AlphaFoldDB" id="A0A0E9VIE8"/>
<reference evidence="1" key="1">
    <citation type="submission" date="2014-11" db="EMBL/GenBank/DDBJ databases">
        <authorList>
            <person name="Amaro Gonzalez C."/>
        </authorList>
    </citation>
    <scope>NUCLEOTIDE SEQUENCE</scope>
</reference>
<name>A0A0E9VIE8_ANGAN</name>
<protein>
    <submittedName>
        <fullName evidence="1">Uncharacterized protein</fullName>
    </submittedName>
</protein>
<evidence type="ECO:0000313" key="1">
    <source>
        <dbReference type="EMBL" id="JAH77832.1"/>
    </source>
</evidence>
<sequence>MYICFYGKCRLLVGSLKMHLYSFCKIFHCSFETDMTNWGR</sequence>